<dbReference type="STRING" id="1484053.SAMN05444274_11058"/>
<dbReference type="Pfam" id="PF03883">
    <property type="entry name" value="H2O2_YaaD"/>
    <property type="match status" value="1"/>
</dbReference>
<name>A0A1M5EWG4_9BACT</name>
<dbReference type="OrthoDB" id="9777133at2"/>
<dbReference type="RefSeq" id="WP_073003135.1">
    <property type="nucleotide sequence ID" value="NZ_FQUM01000010.1"/>
</dbReference>
<reference evidence="3" key="1">
    <citation type="submission" date="2016-11" db="EMBL/GenBank/DDBJ databases">
        <authorList>
            <person name="Varghese N."/>
            <person name="Submissions S."/>
        </authorList>
    </citation>
    <scope>NUCLEOTIDE SEQUENCE [LARGE SCALE GENOMIC DNA]</scope>
    <source>
        <strain evidence="3">DSM 26910</strain>
    </source>
</reference>
<dbReference type="GO" id="GO:0005829">
    <property type="term" value="C:cytosol"/>
    <property type="evidence" value="ECO:0007669"/>
    <property type="project" value="TreeGrafter"/>
</dbReference>
<dbReference type="EMBL" id="FQUM01000010">
    <property type="protein sequence ID" value="SHF83585.1"/>
    <property type="molecule type" value="Genomic_DNA"/>
</dbReference>
<organism evidence="2 3">
    <name type="scientific">Mariniphaga anaerophila</name>
    <dbReference type="NCBI Taxonomy" id="1484053"/>
    <lineage>
        <taxon>Bacteria</taxon>
        <taxon>Pseudomonadati</taxon>
        <taxon>Bacteroidota</taxon>
        <taxon>Bacteroidia</taxon>
        <taxon>Marinilabiliales</taxon>
        <taxon>Prolixibacteraceae</taxon>
        <taxon>Mariniphaga</taxon>
    </lineage>
</organism>
<dbReference type="PANTHER" id="PTHR30283">
    <property type="entry name" value="PEROXIDE STRESS RESPONSE PROTEIN YAAA"/>
    <property type="match status" value="1"/>
</dbReference>
<dbReference type="Proteomes" id="UP000184164">
    <property type="component" value="Unassembled WGS sequence"/>
</dbReference>
<sequence>MLVIISPAKSLDFKQKPTTSEFTVPEFLIESEKLIDKLRKTSAKKLSELMGISANLGNLNFERYQMWHLPFTPENAKQAVLAFNGDVYSGLDATSLPEEKLKAAQQKLRILSGLYGVLKPLDLIQPYRLEMGTKLNIGKAKDLYSFWGDKITAKIQEAVDESGTKTLVNLASNEYYKSVNTKKLNAEIVTPAFKDMKNGQYKMISFYAKKARGLMTRFILENSIENADDLQAFDVDGYVFNPRLSSPGNPVFTRG</sequence>
<dbReference type="NCBIfam" id="NF002542">
    <property type="entry name" value="PRK02101.1-3"/>
    <property type="match status" value="1"/>
</dbReference>
<comment type="similarity">
    <text evidence="1">Belongs to the UPF0246 family.</text>
</comment>
<dbReference type="NCBIfam" id="NF002541">
    <property type="entry name" value="PRK02101.1-1"/>
    <property type="match status" value="1"/>
</dbReference>
<dbReference type="PANTHER" id="PTHR30283:SF4">
    <property type="entry name" value="PEROXIDE STRESS RESISTANCE PROTEIN YAAA"/>
    <property type="match status" value="1"/>
</dbReference>
<dbReference type="HAMAP" id="MF_00652">
    <property type="entry name" value="UPF0246"/>
    <property type="match status" value="1"/>
</dbReference>
<dbReference type="GO" id="GO:0033194">
    <property type="term" value="P:response to hydroperoxide"/>
    <property type="evidence" value="ECO:0007669"/>
    <property type="project" value="TreeGrafter"/>
</dbReference>
<evidence type="ECO:0000256" key="1">
    <source>
        <dbReference type="HAMAP-Rule" id="MF_00652"/>
    </source>
</evidence>
<proteinExistence type="inferred from homology"/>
<gene>
    <name evidence="2" type="ORF">SAMN05444274_11058</name>
</gene>
<protein>
    <recommendedName>
        <fullName evidence="1">UPF0246 protein SAMN05444274_11058</fullName>
    </recommendedName>
</protein>
<accession>A0A1M5EWG4</accession>
<evidence type="ECO:0000313" key="2">
    <source>
        <dbReference type="EMBL" id="SHF83585.1"/>
    </source>
</evidence>
<dbReference type="InterPro" id="IPR005583">
    <property type="entry name" value="YaaA"/>
</dbReference>
<dbReference type="AlphaFoldDB" id="A0A1M5EWG4"/>
<evidence type="ECO:0000313" key="3">
    <source>
        <dbReference type="Proteomes" id="UP000184164"/>
    </source>
</evidence>
<keyword evidence="3" id="KW-1185">Reference proteome</keyword>